<name>A0A7W8ERU7_STRST</name>
<feature type="region of interest" description="Disordered" evidence="1">
    <location>
        <begin position="31"/>
        <end position="50"/>
    </location>
</feature>
<dbReference type="AlphaFoldDB" id="A0A7W8ERU7"/>
<keyword evidence="3" id="KW-1185">Reference proteome</keyword>
<dbReference type="Proteomes" id="UP000549009">
    <property type="component" value="Unassembled WGS sequence"/>
</dbReference>
<dbReference type="EMBL" id="JACHJD010000001">
    <property type="protein sequence ID" value="MBB5101413.1"/>
    <property type="molecule type" value="Genomic_DNA"/>
</dbReference>
<evidence type="ECO:0000313" key="3">
    <source>
        <dbReference type="Proteomes" id="UP000549009"/>
    </source>
</evidence>
<comment type="caution">
    <text evidence="2">The sequence shown here is derived from an EMBL/GenBank/DDBJ whole genome shotgun (WGS) entry which is preliminary data.</text>
</comment>
<accession>A0A7W8ERU7</accession>
<protein>
    <submittedName>
        <fullName evidence="2">Uncharacterized protein</fullName>
    </submittedName>
</protein>
<organism evidence="2 3">
    <name type="scientific">Streptomyces spectabilis</name>
    <dbReference type="NCBI Taxonomy" id="68270"/>
    <lineage>
        <taxon>Bacteria</taxon>
        <taxon>Bacillati</taxon>
        <taxon>Actinomycetota</taxon>
        <taxon>Actinomycetes</taxon>
        <taxon>Kitasatosporales</taxon>
        <taxon>Streptomycetaceae</taxon>
        <taxon>Streptomyces</taxon>
    </lineage>
</organism>
<evidence type="ECO:0000256" key="1">
    <source>
        <dbReference type="SAM" id="MobiDB-lite"/>
    </source>
</evidence>
<evidence type="ECO:0000313" key="2">
    <source>
        <dbReference type="EMBL" id="MBB5101413.1"/>
    </source>
</evidence>
<reference evidence="2 3" key="1">
    <citation type="submission" date="2020-08" db="EMBL/GenBank/DDBJ databases">
        <title>Genomic Encyclopedia of Type Strains, Phase III (KMG-III): the genomes of soil and plant-associated and newly described type strains.</title>
        <authorList>
            <person name="Whitman W."/>
        </authorList>
    </citation>
    <scope>NUCLEOTIDE SEQUENCE [LARGE SCALE GENOMIC DNA]</scope>
    <source>
        <strain evidence="2 3">CECT 3146</strain>
    </source>
</reference>
<proteinExistence type="predicted"/>
<sequence length="50" mass="5204">MRLTSRAVAHGMPAEGCDVLLCEAECDRAPAEGEPAHHTPGATFAIGRAE</sequence>
<gene>
    <name evidence="2" type="ORF">FHS40_000466</name>
</gene>